<reference evidence="2 3" key="1">
    <citation type="journal article" date="2016" name="Genome Biol. Evol.">
        <title>Divergent and convergent evolution of fungal pathogenicity.</title>
        <authorList>
            <person name="Shang Y."/>
            <person name="Xiao G."/>
            <person name="Zheng P."/>
            <person name="Cen K."/>
            <person name="Zhan S."/>
            <person name="Wang C."/>
        </authorList>
    </citation>
    <scope>NUCLEOTIDE SEQUENCE [LARGE SCALE GENOMIC DNA]</scope>
    <source>
        <strain evidence="2 3">RCEF 4871</strain>
    </source>
</reference>
<accession>A0A162LWR7</accession>
<dbReference type="EMBL" id="AZHC01000007">
    <property type="protein sequence ID" value="OAA46110.1"/>
    <property type="molecule type" value="Genomic_DNA"/>
</dbReference>
<comment type="caution">
    <text evidence="2">The sequence shown here is derived from an EMBL/GenBank/DDBJ whole genome shotgun (WGS) entry which is preliminary data.</text>
</comment>
<dbReference type="OMA" id="DAICDWS"/>
<evidence type="ECO:0000313" key="2">
    <source>
        <dbReference type="EMBL" id="OAA46110.1"/>
    </source>
</evidence>
<protein>
    <submittedName>
        <fullName evidence="2">Uncharacterized protein</fullName>
    </submittedName>
</protein>
<name>A0A162LWR7_METRR</name>
<organism evidence="2 3">
    <name type="scientific">Metarhizium rileyi (strain RCEF 4871)</name>
    <name type="common">Nomuraea rileyi</name>
    <dbReference type="NCBI Taxonomy" id="1649241"/>
    <lineage>
        <taxon>Eukaryota</taxon>
        <taxon>Fungi</taxon>
        <taxon>Dikarya</taxon>
        <taxon>Ascomycota</taxon>
        <taxon>Pezizomycotina</taxon>
        <taxon>Sordariomycetes</taxon>
        <taxon>Hypocreomycetidae</taxon>
        <taxon>Hypocreales</taxon>
        <taxon>Clavicipitaceae</taxon>
        <taxon>Metarhizium</taxon>
    </lineage>
</organism>
<dbReference type="OrthoDB" id="4814848at2759"/>
<feature type="region of interest" description="Disordered" evidence="1">
    <location>
        <begin position="393"/>
        <end position="428"/>
    </location>
</feature>
<keyword evidence="3" id="KW-1185">Reference proteome</keyword>
<dbReference type="Proteomes" id="UP000243498">
    <property type="component" value="Unassembled WGS sequence"/>
</dbReference>
<evidence type="ECO:0000313" key="3">
    <source>
        <dbReference type="Proteomes" id="UP000243498"/>
    </source>
</evidence>
<sequence length="428" mass="48117">MDLNVDGLLDEPVEWSTQLQHPTLWTDEYYNTPVKDWKPGRYHQWGQDHGLLCGEGIATQALRHYEDGSINPYLLSRDDPTQQRYHLQAPKSNSNAIETSAAFVSSDTLADECFFANNRNGDRIVGEFLVNTDKPGMPGYQGNPLTAQSAIGSVDNSFGTIAQQAKHGDRIIKINRRPRKKARKLSPTIVEMTAESKDIKDRSKEPPTRIFQAMFDSQCHAEKSLSTALKLHRKPAAACSFPSDDDSFPRTDAEHRQRVRQVFDAICDWSYILEWKAVLPTGKEDSIMAEILRGRSKGHEEGPTTVQSKDFVPTVAELASILPPIEVQQRRVLRQVPNDQTVEWISWGIVGAAIQSQQGNTQVPYCARQQLSKQVVKSLLGTGDAWKIRIANHPRKELKVGSRKKERNPWDPTADETTPPDEKSQLQG</sequence>
<evidence type="ECO:0000256" key="1">
    <source>
        <dbReference type="SAM" id="MobiDB-lite"/>
    </source>
</evidence>
<proteinExistence type="predicted"/>
<dbReference type="STRING" id="1081105.A0A162LWR7"/>
<dbReference type="AlphaFoldDB" id="A0A162LWR7"/>
<gene>
    <name evidence="2" type="ORF">NOR_02863</name>
</gene>